<feature type="compositionally biased region" description="Polar residues" evidence="1">
    <location>
        <begin position="193"/>
        <end position="209"/>
    </location>
</feature>
<comment type="caution">
    <text evidence="2">The sequence shown here is derived from an EMBL/GenBank/DDBJ whole genome shotgun (WGS) entry which is preliminary data.</text>
</comment>
<keyword evidence="3" id="KW-1185">Reference proteome</keyword>
<reference evidence="2 3" key="1">
    <citation type="submission" date="2024-04" db="EMBL/GenBank/DDBJ databases">
        <authorList>
            <consortium name="Genoscope - CEA"/>
            <person name="William W."/>
        </authorList>
    </citation>
    <scope>NUCLEOTIDE SEQUENCE [LARGE SCALE GENOMIC DNA]</scope>
</reference>
<proteinExistence type="predicted"/>
<sequence length="209" mass="22998">MREKHENGGARSSVSSHTVSDNDIILGQPETVESFESKTKQRVVYDDDDHARGDSLKEAKREIEDQGGGEPQRLNRNDSKPPDRAFQKRTKLTQTTRQLSSHTQGEAVENVAKCRDGSTRSCPPAKANGPGFISERAGDVLDVKSLAEGHFNPLQRPHNRPHAVESRSGPCVGDKGMLRNGHGDGEFTRPLPENTSHSYEGFNETQAKT</sequence>
<feature type="compositionally biased region" description="Low complexity" evidence="1">
    <location>
        <begin position="92"/>
        <end position="101"/>
    </location>
</feature>
<dbReference type="AlphaFoldDB" id="A0AAV2HEG1"/>
<evidence type="ECO:0000256" key="1">
    <source>
        <dbReference type="SAM" id="MobiDB-lite"/>
    </source>
</evidence>
<accession>A0AAV2HEG1</accession>
<organism evidence="2 3">
    <name type="scientific">Lymnaea stagnalis</name>
    <name type="common">Great pond snail</name>
    <name type="synonym">Helix stagnalis</name>
    <dbReference type="NCBI Taxonomy" id="6523"/>
    <lineage>
        <taxon>Eukaryota</taxon>
        <taxon>Metazoa</taxon>
        <taxon>Spiralia</taxon>
        <taxon>Lophotrochozoa</taxon>
        <taxon>Mollusca</taxon>
        <taxon>Gastropoda</taxon>
        <taxon>Heterobranchia</taxon>
        <taxon>Euthyneura</taxon>
        <taxon>Panpulmonata</taxon>
        <taxon>Hygrophila</taxon>
        <taxon>Lymnaeoidea</taxon>
        <taxon>Lymnaeidae</taxon>
        <taxon>Lymnaea</taxon>
    </lineage>
</organism>
<feature type="compositionally biased region" description="Polar residues" evidence="1">
    <location>
        <begin position="10"/>
        <end position="21"/>
    </location>
</feature>
<dbReference type="Proteomes" id="UP001497497">
    <property type="component" value="Unassembled WGS sequence"/>
</dbReference>
<dbReference type="EMBL" id="CAXITT010000095">
    <property type="protein sequence ID" value="CAL1531668.1"/>
    <property type="molecule type" value="Genomic_DNA"/>
</dbReference>
<evidence type="ECO:0000313" key="3">
    <source>
        <dbReference type="Proteomes" id="UP001497497"/>
    </source>
</evidence>
<feature type="region of interest" description="Disordered" evidence="1">
    <location>
        <begin position="151"/>
        <end position="209"/>
    </location>
</feature>
<gene>
    <name evidence="2" type="ORF">GSLYS_00005763001</name>
</gene>
<protein>
    <submittedName>
        <fullName evidence="2">Uncharacterized protein</fullName>
    </submittedName>
</protein>
<feature type="non-terminal residue" evidence="2">
    <location>
        <position position="209"/>
    </location>
</feature>
<feature type="region of interest" description="Disordered" evidence="1">
    <location>
        <begin position="1"/>
        <end position="134"/>
    </location>
</feature>
<name>A0AAV2HEG1_LYMST</name>
<feature type="compositionally biased region" description="Basic and acidic residues" evidence="1">
    <location>
        <begin position="35"/>
        <end position="64"/>
    </location>
</feature>
<feature type="compositionally biased region" description="Basic and acidic residues" evidence="1">
    <location>
        <begin position="73"/>
        <end position="86"/>
    </location>
</feature>
<evidence type="ECO:0000313" key="2">
    <source>
        <dbReference type="EMBL" id="CAL1531668.1"/>
    </source>
</evidence>